<dbReference type="PANTHER" id="PTHR43133">
    <property type="entry name" value="RNA POLYMERASE ECF-TYPE SIGMA FACTO"/>
    <property type="match status" value="1"/>
</dbReference>
<keyword evidence="4" id="KW-0804">Transcription</keyword>
<accession>A0A9D1T671</accession>
<keyword evidence="2" id="KW-0805">Transcription regulation</keyword>
<dbReference type="PANTHER" id="PTHR43133:SF60">
    <property type="entry name" value="RNA POLYMERASE SIGMA FACTOR SIGV"/>
    <property type="match status" value="1"/>
</dbReference>
<dbReference type="InterPro" id="IPR039425">
    <property type="entry name" value="RNA_pol_sigma-70-like"/>
</dbReference>
<evidence type="ECO:0000259" key="7">
    <source>
        <dbReference type="Pfam" id="PF08281"/>
    </source>
</evidence>
<evidence type="ECO:0000256" key="5">
    <source>
        <dbReference type="SAM" id="Coils"/>
    </source>
</evidence>
<evidence type="ECO:0000259" key="6">
    <source>
        <dbReference type="Pfam" id="PF04542"/>
    </source>
</evidence>
<keyword evidence="5" id="KW-0175">Coiled coil</keyword>
<comment type="similarity">
    <text evidence="1">Belongs to the sigma-70 factor family. ECF subfamily.</text>
</comment>
<dbReference type="AlphaFoldDB" id="A0A9D1T671"/>
<comment type="caution">
    <text evidence="8">The sequence shown here is derived from an EMBL/GenBank/DDBJ whole genome shotgun (WGS) entry which is preliminary data.</text>
</comment>
<dbReference type="GO" id="GO:0006352">
    <property type="term" value="P:DNA-templated transcription initiation"/>
    <property type="evidence" value="ECO:0007669"/>
    <property type="project" value="InterPro"/>
</dbReference>
<evidence type="ECO:0000256" key="4">
    <source>
        <dbReference type="ARBA" id="ARBA00023163"/>
    </source>
</evidence>
<gene>
    <name evidence="8" type="ORF">IAA63_07205</name>
</gene>
<evidence type="ECO:0000256" key="2">
    <source>
        <dbReference type="ARBA" id="ARBA00023015"/>
    </source>
</evidence>
<dbReference type="SUPFAM" id="SSF88659">
    <property type="entry name" value="Sigma3 and sigma4 domains of RNA polymerase sigma factors"/>
    <property type="match status" value="1"/>
</dbReference>
<dbReference type="InterPro" id="IPR013249">
    <property type="entry name" value="RNA_pol_sigma70_r4_t2"/>
</dbReference>
<evidence type="ECO:0000313" key="9">
    <source>
        <dbReference type="Proteomes" id="UP000886723"/>
    </source>
</evidence>
<keyword evidence="3" id="KW-0731">Sigma factor</keyword>
<dbReference type="GO" id="GO:0003677">
    <property type="term" value="F:DNA binding"/>
    <property type="evidence" value="ECO:0007669"/>
    <property type="project" value="InterPro"/>
</dbReference>
<dbReference type="InterPro" id="IPR013324">
    <property type="entry name" value="RNA_pol_sigma_r3/r4-like"/>
</dbReference>
<sequence>MRLGKKRAKTGIRQRELMEQIYTLYEQKLYAAAFGILGQVQQAEDAVQDTFVKLVKYLPQITAADDEKTKRLVMQILRSTAIDQYRKNHRESERLTAEESLEQENTLVEFPVKSVEDRELLERIFRQLPREALEVIRLRCYYGFTNRETAQILDISEDAASKRLERAKKLVESKLEEVESYEKKDNCVFSEAYRTAQGN</sequence>
<dbReference type="InterPro" id="IPR013325">
    <property type="entry name" value="RNA_pol_sigma_r2"/>
</dbReference>
<organism evidence="8 9">
    <name type="scientific">Candidatus Pullilachnospira stercoravium</name>
    <dbReference type="NCBI Taxonomy" id="2840913"/>
    <lineage>
        <taxon>Bacteria</taxon>
        <taxon>Bacillati</taxon>
        <taxon>Bacillota</taxon>
        <taxon>Clostridia</taxon>
        <taxon>Lachnospirales</taxon>
        <taxon>Lachnospiraceae</taxon>
        <taxon>Lachnospiraceae incertae sedis</taxon>
        <taxon>Candidatus Pullilachnospira</taxon>
    </lineage>
</organism>
<proteinExistence type="inferred from homology"/>
<reference evidence="8" key="2">
    <citation type="journal article" date="2021" name="PeerJ">
        <title>Extensive microbial diversity within the chicken gut microbiome revealed by metagenomics and culture.</title>
        <authorList>
            <person name="Gilroy R."/>
            <person name="Ravi A."/>
            <person name="Getino M."/>
            <person name="Pursley I."/>
            <person name="Horton D.L."/>
            <person name="Alikhan N.F."/>
            <person name="Baker D."/>
            <person name="Gharbi K."/>
            <person name="Hall N."/>
            <person name="Watson M."/>
            <person name="Adriaenssens E.M."/>
            <person name="Foster-Nyarko E."/>
            <person name="Jarju S."/>
            <person name="Secka A."/>
            <person name="Antonio M."/>
            <person name="Oren A."/>
            <person name="Chaudhuri R.R."/>
            <person name="La Ragione R."/>
            <person name="Hildebrand F."/>
            <person name="Pallen M.J."/>
        </authorList>
    </citation>
    <scope>NUCLEOTIDE SEQUENCE</scope>
    <source>
        <strain evidence="8">ChiBcec2-4451</strain>
    </source>
</reference>
<dbReference type="InterPro" id="IPR007627">
    <property type="entry name" value="RNA_pol_sigma70_r2"/>
</dbReference>
<dbReference type="Pfam" id="PF04542">
    <property type="entry name" value="Sigma70_r2"/>
    <property type="match status" value="1"/>
</dbReference>
<reference evidence="8" key="1">
    <citation type="submission" date="2020-10" db="EMBL/GenBank/DDBJ databases">
        <authorList>
            <person name="Gilroy R."/>
        </authorList>
    </citation>
    <scope>NUCLEOTIDE SEQUENCE</scope>
    <source>
        <strain evidence="8">ChiBcec2-4451</strain>
    </source>
</reference>
<dbReference type="SUPFAM" id="SSF88946">
    <property type="entry name" value="Sigma2 domain of RNA polymerase sigma factors"/>
    <property type="match status" value="1"/>
</dbReference>
<feature type="coiled-coil region" evidence="5">
    <location>
        <begin position="157"/>
        <end position="184"/>
    </location>
</feature>
<dbReference type="InterPro" id="IPR036388">
    <property type="entry name" value="WH-like_DNA-bd_sf"/>
</dbReference>
<dbReference type="Proteomes" id="UP000886723">
    <property type="component" value="Unassembled WGS sequence"/>
</dbReference>
<dbReference type="NCBIfam" id="TIGR02937">
    <property type="entry name" value="sigma70-ECF"/>
    <property type="match status" value="1"/>
</dbReference>
<evidence type="ECO:0000256" key="3">
    <source>
        <dbReference type="ARBA" id="ARBA00023082"/>
    </source>
</evidence>
<feature type="domain" description="RNA polymerase sigma factor 70 region 4 type 2" evidence="7">
    <location>
        <begin position="119"/>
        <end position="169"/>
    </location>
</feature>
<evidence type="ECO:0000313" key="8">
    <source>
        <dbReference type="EMBL" id="HIV12911.1"/>
    </source>
</evidence>
<dbReference type="Pfam" id="PF08281">
    <property type="entry name" value="Sigma70_r4_2"/>
    <property type="match status" value="1"/>
</dbReference>
<dbReference type="Gene3D" id="1.10.10.10">
    <property type="entry name" value="Winged helix-like DNA-binding domain superfamily/Winged helix DNA-binding domain"/>
    <property type="match status" value="1"/>
</dbReference>
<name>A0A9D1T671_9FIRM</name>
<dbReference type="InterPro" id="IPR014284">
    <property type="entry name" value="RNA_pol_sigma-70_dom"/>
</dbReference>
<dbReference type="EMBL" id="DVON01000159">
    <property type="protein sequence ID" value="HIV12911.1"/>
    <property type="molecule type" value="Genomic_DNA"/>
</dbReference>
<dbReference type="GO" id="GO:0016987">
    <property type="term" value="F:sigma factor activity"/>
    <property type="evidence" value="ECO:0007669"/>
    <property type="project" value="UniProtKB-KW"/>
</dbReference>
<dbReference type="Gene3D" id="1.10.1740.10">
    <property type="match status" value="1"/>
</dbReference>
<evidence type="ECO:0000256" key="1">
    <source>
        <dbReference type="ARBA" id="ARBA00010641"/>
    </source>
</evidence>
<feature type="domain" description="RNA polymerase sigma-70 region 2" evidence="6">
    <location>
        <begin position="22"/>
        <end position="90"/>
    </location>
</feature>
<protein>
    <submittedName>
        <fullName evidence="8">RNA polymerase sigma factor</fullName>
    </submittedName>
</protein>